<name>A0A2M7H5C7_9BACT</name>
<keyword evidence="1" id="KW-1133">Transmembrane helix</keyword>
<organism evidence="2 3">
    <name type="scientific">Candidatus Kerfeldbacteria bacterium CG15_BIG_FIL_POST_REV_8_21_14_020_45_12</name>
    <dbReference type="NCBI Taxonomy" id="2014247"/>
    <lineage>
        <taxon>Bacteria</taxon>
        <taxon>Candidatus Kerfeldiibacteriota</taxon>
    </lineage>
</organism>
<evidence type="ECO:0000313" key="3">
    <source>
        <dbReference type="Proteomes" id="UP000230292"/>
    </source>
</evidence>
<accession>A0A2M7H5C7</accession>
<comment type="caution">
    <text evidence="2">The sequence shown here is derived from an EMBL/GenBank/DDBJ whole genome shotgun (WGS) entry which is preliminary data.</text>
</comment>
<keyword evidence="1" id="KW-0812">Transmembrane</keyword>
<gene>
    <name evidence="2" type="ORF">COW24_00130</name>
</gene>
<evidence type="ECO:0000256" key="1">
    <source>
        <dbReference type="SAM" id="Phobius"/>
    </source>
</evidence>
<reference evidence="2 3" key="1">
    <citation type="submission" date="2017-09" db="EMBL/GenBank/DDBJ databases">
        <title>Depth-based differentiation of microbial function through sediment-hosted aquifers and enrichment of novel symbionts in the deep terrestrial subsurface.</title>
        <authorList>
            <person name="Probst A.J."/>
            <person name="Ladd B."/>
            <person name="Jarett J.K."/>
            <person name="Geller-Mcgrath D.E."/>
            <person name="Sieber C.M."/>
            <person name="Emerson J.B."/>
            <person name="Anantharaman K."/>
            <person name="Thomas B.C."/>
            <person name="Malmstrom R."/>
            <person name="Stieglmeier M."/>
            <person name="Klingl A."/>
            <person name="Woyke T."/>
            <person name="Ryan C.M."/>
            <person name="Banfield J.F."/>
        </authorList>
    </citation>
    <scope>NUCLEOTIDE SEQUENCE [LARGE SCALE GENOMIC DNA]</scope>
    <source>
        <strain evidence="2">CG15_BIG_FIL_POST_REV_8_21_14_020_45_12</strain>
    </source>
</reference>
<protein>
    <submittedName>
        <fullName evidence="2">Uncharacterized protein</fullName>
    </submittedName>
</protein>
<dbReference type="AlphaFoldDB" id="A0A2M7H5C7"/>
<sequence length="322" mass="34656">METSPNKQPPIARERRHTGIIILIILLVLMLGMASYAFYAANESSMEPDISEGDIVDDLPTLTGVPYSGQWTIKLEIGNTGPATLIVAPGGASISLFADGKTVYFYNTSSALPYTYKSNIYPFEIQNPDGSTRNGNSHFEFTAVDSDVIDGIVYHDTDVLGEAEVPFHMELVEIELPDNPWYLLPSGDWNISYSEAGSECEDGSVSFSSLPSEINVDYAIDTDVEQASGEMTIDFGGDIVSLSPTESENFYSQTSGNINPGMPTDSTTNDLLLDYEDDTFTTEVSAYGTPEGTMEGSMTITSSGGCSFNFGFTASPVVAPSV</sequence>
<keyword evidence="1" id="KW-0472">Membrane</keyword>
<dbReference type="EMBL" id="PFGC01000004">
    <property type="protein sequence ID" value="PIW37434.1"/>
    <property type="molecule type" value="Genomic_DNA"/>
</dbReference>
<proteinExistence type="predicted"/>
<feature type="transmembrane region" description="Helical" evidence="1">
    <location>
        <begin position="20"/>
        <end position="39"/>
    </location>
</feature>
<evidence type="ECO:0000313" key="2">
    <source>
        <dbReference type="EMBL" id="PIW37434.1"/>
    </source>
</evidence>
<dbReference type="Proteomes" id="UP000230292">
    <property type="component" value="Unassembled WGS sequence"/>
</dbReference>